<proteinExistence type="predicted"/>
<name>A0A558DQC8_9GAMM</name>
<comment type="caution">
    <text evidence="1">The sequence shown here is derived from an EMBL/GenBank/DDBJ whole genome shotgun (WGS) entry which is preliminary data.</text>
</comment>
<evidence type="ECO:0000313" key="1">
    <source>
        <dbReference type="EMBL" id="TVO73028.1"/>
    </source>
</evidence>
<dbReference type="AlphaFoldDB" id="A0A558DQC8"/>
<protein>
    <submittedName>
        <fullName evidence="1">Uncharacterized protein</fullName>
    </submittedName>
</protein>
<dbReference type="OrthoDB" id="7021542at2"/>
<evidence type="ECO:0000313" key="2">
    <source>
        <dbReference type="Proteomes" id="UP000316649"/>
    </source>
</evidence>
<dbReference type="EMBL" id="VMNH01000014">
    <property type="protein sequence ID" value="TVO73028.1"/>
    <property type="molecule type" value="Genomic_DNA"/>
</dbReference>
<dbReference type="Proteomes" id="UP000316649">
    <property type="component" value="Unassembled WGS sequence"/>
</dbReference>
<organism evidence="1 2">
    <name type="scientific">Sedimenticola selenatireducens</name>
    <dbReference type="NCBI Taxonomy" id="191960"/>
    <lineage>
        <taxon>Bacteria</taxon>
        <taxon>Pseudomonadati</taxon>
        <taxon>Pseudomonadota</taxon>
        <taxon>Gammaproteobacteria</taxon>
        <taxon>Chromatiales</taxon>
        <taxon>Sedimenticolaceae</taxon>
        <taxon>Sedimenticola</taxon>
    </lineage>
</organism>
<reference evidence="1 2" key="1">
    <citation type="submission" date="2019-07" db="EMBL/GenBank/DDBJ databases">
        <title>The pathways for chlorine oxyanion respiration interact through the shared metabolite chlorate.</title>
        <authorList>
            <person name="Barnum T.P."/>
            <person name="Cheng Y."/>
            <person name="Hill K.A."/>
            <person name="Lucas L.N."/>
            <person name="Carlson H.K."/>
            <person name="Coates J.D."/>
        </authorList>
    </citation>
    <scope>NUCLEOTIDE SEQUENCE [LARGE SCALE GENOMIC DNA]</scope>
    <source>
        <strain evidence="1 2">BK-1</strain>
    </source>
</reference>
<keyword evidence="2" id="KW-1185">Reference proteome</keyword>
<sequence length="141" mass="16078">MFLTHTKDEVPIHPGICSDGWHAWDCIINDLNRFWLHVATVLTNKNGDVQLRMFMIGGMEELNGLASNPHLTIKEVGLVTPDHMNGSGYWAMETVNEIAQSVHLETGMEYVVFKMKNGNSYRYPPTTTENGEYRESVLFKF</sequence>
<dbReference type="RefSeq" id="WP_144359385.1">
    <property type="nucleotide sequence ID" value="NZ_VMNH01000014.1"/>
</dbReference>
<accession>A0A558DQC8</accession>
<gene>
    <name evidence="1" type="ORF">FHP88_12340</name>
</gene>